<dbReference type="Gene3D" id="6.10.140.140">
    <property type="match status" value="1"/>
</dbReference>
<evidence type="ECO:0000313" key="4">
    <source>
        <dbReference type="Proteomes" id="UP001652640"/>
    </source>
</evidence>
<proteinExistence type="predicted"/>
<dbReference type="PROSITE" id="PS50805">
    <property type="entry name" value="KRAB"/>
    <property type="match status" value="1"/>
</dbReference>
<keyword evidence="1" id="KW-0479">Metal-binding</keyword>
<dbReference type="Proteomes" id="UP001652640">
    <property type="component" value="Chromosome 20"/>
</dbReference>
<dbReference type="SUPFAM" id="SSF63393">
    <property type="entry name" value="RNA polymerase subunits"/>
    <property type="match status" value="1"/>
</dbReference>
<dbReference type="GeneID" id="110131367"/>
<dbReference type="PANTHER" id="PTHR23232:SF151">
    <property type="entry name" value="EXPRESSED SEQUENCE AW146154-RELATED"/>
    <property type="match status" value="1"/>
</dbReference>
<dbReference type="RefSeq" id="XP_070307912.1">
    <property type="nucleotide sequence ID" value="XM_070451811.1"/>
</dbReference>
<dbReference type="PANTHER" id="PTHR23232">
    <property type="entry name" value="KRAB DOMAIN C2H2 ZINC FINGER"/>
    <property type="match status" value="1"/>
</dbReference>
<evidence type="ECO:0000256" key="2">
    <source>
        <dbReference type="ARBA" id="ARBA00022833"/>
    </source>
</evidence>
<dbReference type="InterPro" id="IPR006591">
    <property type="entry name" value="RNAP_P/RPABC4"/>
</dbReference>
<dbReference type="InterPro" id="IPR029040">
    <property type="entry name" value="RPABC4/Spt4"/>
</dbReference>
<dbReference type="Pfam" id="PF03604">
    <property type="entry name" value="Zn_ribbon_RPAB4"/>
    <property type="match status" value="1"/>
</dbReference>
<dbReference type="Gene3D" id="2.20.28.30">
    <property type="entry name" value="RNA polymerase ii, chain L"/>
    <property type="match status" value="1"/>
</dbReference>
<evidence type="ECO:0000313" key="5">
    <source>
        <dbReference type="RefSeq" id="XP_070307912.1"/>
    </source>
</evidence>
<dbReference type="SMART" id="SM00659">
    <property type="entry name" value="RPOLCX"/>
    <property type="match status" value="1"/>
</dbReference>
<dbReference type="Pfam" id="PF01352">
    <property type="entry name" value="KRAB"/>
    <property type="match status" value="1"/>
</dbReference>
<dbReference type="SMART" id="SM00349">
    <property type="entry name" value="KRAB"/>
    <property type="match status" value="1"/>
</dbReference>
<gene>
    <name evidence="5" type="primary">ZNF382</name>
</gene>
<feature type="domain" description="KRAB" evidence="3">
    <location>
        <begin position="65"/>
        <end position="136"/>
    </location>
</feature>
<evidence type="ECO:0000256" key="1">
    <source>
        <dbReference type="ARBA" id="ARBA00022723"/>
    </source>
</evidence>
<organism evidence="4 5">
    <name type="scientific">Odocoileus virginianus</name>
    <name type="common">White-tailed deer</name>
    <dbReference type="NCBI Taxonomy" id="9874"/>
    <lineage>
        <taxon>Eukaryota</taxon>
        <taxon>Metazoa</taxon>
        <taxon>Chordata</taxon>
        <taxon>Craniata</taxon>
        <taxon>Vertebrata</taxon>
        <taxon>Euteleostomi</taxon>
        <taxon>Mammalia</taxon>
        <taxon>Eutheria</taxon>
        <taxon>Laurasiatheria</taxon>
        <taxon>Artiodactyla</taxon>
        <taxon>Ruminantia</taxon>
        <taxon>Pecora</taxon>
        <taxon>Cervidae</taxon>
        <taxon>Odocoileinae</taxon>
        <taxon>Odocoileus</taxon>
    </lineage>
</organism>
<accession>A0ABM4GX67</accession>
<reference evidence="5" key="2">
    <citation type="submission" date="2025-08" db="UniProtKB">
        <authorList>
            <consortium name="RefSeq"/>
        </authorList>
    </citation>
    <scope>IDENTIFICATION</scope>
    <source>
        <tissue evidence="5">Tongue muscle</tissue>
    </source>
</reference>
<dbReference type="SUPFAM" id="SSF109640">
    <property type="entry name" value="KRAB domain (Kruppel-associated box)"/>
    <property type="match status" value="1"/>
</dbReference>
<reference evidence="4" key="1">
    <citation type="journal article" date="2022" name="J. Hered.">
        <title>A De Novo Chromosome-Level Genome Assembly of the White-Tailed Deer, Odocoileus Virginianus.</title>
        <authorList>
            <person name="London E.W."/>
            <person name="Roca A.L."/>
            <person name="Novakofski J.E."/>
            <person name="Mateus-Pinilla N.E."/>
        </authorList>
    </citation>
    <scope>NUCLEOTIDE SEQUENCE [LARGE SCALE GENOMIC DNA]</scope>
</reference>
<dbReference type="InterPro" id="IPR001909">
    <property type="entry name" value="KRAB"/>
</dbReference>
<name>A0ABM4GX67_ODOVR</name>
<dbReference type="InterPro" id="IPR050169">
    <property type="entry name" value="Krueppel_C2H2_ZnF"/>
</dbReference>
<dbReference type="InterPro" id="IPR036051">
    <property type="entry name" value="KRAB_dom_sf"/>
</dbReference>
<keyword evidence="4" id="KW-1185">Reference proteome</keyword>
<evidence type="ECO:0000259" key="3">
    <source>
        <dbReference type="PROSITE" id="PS50805"/>
    </source>
</evidence>
<sequence>MDTCSQKVLEGRKIWVRHASCIASRRNYPGLFPFPKKSTKEKAHLLQTSKPCLRMNWSMPLQGSVSFKDVTVDFTQEEWQQLDPAQKALYRDVMLENYCHLISVGFHITKPDMIRKLEQGKELWTTEKIFQSQSYLERRVGICLKRPHVFSVLRTTMDTQKDVQPPKQQPMIYICGECHTENEIKSRDPIRCRECGYRIMYKKRTKRLVVFDAQ</sequence>
<keyword evidence="2" id="KW-0862">Zinc</keyword>
<protein>
    <submittedName>
        <fullName evidence="5">Zinc finger protein 382 isoform X3</fullName>
    </submittedName>
</protein>
<dbReference type="CDD" id="cd07765">
    <property type="entry name" value="KRAB_A-box"/>
    <property type="match status" value="1"/>
</dbReference>